<organism evidence="2 3">
    <name type="scientific">Brassica napus</name>
    <name type="common">Rape</name>
    <dbReference type="NCBI Taxonomy" id="3708"/>
    <lineage>
        <taxon>Eukaryota</taxon>
        <taxon>Viridiplantae</taxon>
        <taxon>Streptophyta</taxon>
        <taxon>Embryophyta</taxon>
        <taxon>Tracheophyta</taxon>
        <taxon>Spermatophyta</taxon>
        <taxon>Magnoliopsida</taxon>
        <taxon>eudicotyledons</taxon>
        <taxon>Gunneridae</taxon>
        <taxon>Pentapetalae</taxon>
        <taxon>rosids</taxon>
        <taxon>malvids</taxon>
        <taxon>Brassicales</taxon>
        <taxon>Brassicaceae</taxon>
        <taxon>Brassiceae</taxon>
        <taxon>Brassica</taxon>
    </lineage>
</organism>
<dbReference type="AlphaFoldDB" id="A0A078FSQ6"/>
<dbReference type="PaxDb" id="3708-A0A078FSQ6"/>
<name>A0A078FSQ6_BRANA</name>
<evidence type="ECO:0000313" key="3">
    <source>
        <dbReference type="Proteomes" id="UP000028999"/>
    </source>
</evidence>
<dbReference type="EMBL" id="LK032054">
    <property type="protein sequence ID" value="CDY15338.1"/>
    <property type="molecule type" value="Genomic_DNA"/>
</dbReference>
<sequence length="23" mass="2693">MQRSQSVGRVKKNLRRSHAGFFC</sequence>
<accession>A0A078FSQ6</accession>
<dbReference type="Proteomes" id="UP000028999">
    <property type="component" value="Unassembled WGS sequence"/>
</dbReference>
<feature type="region of interest" description="Disordered" evidence="1">
    <location>
        <begin position="1"/>
        <end position="23"/>
    </location>
</feature>
<keyword evidence="3" id="KW-1185">Reference proteome</keyword>
<evidence type="ECO:0000313" key="2">
    <source>
        <dbReference type="EMBL" id="CDY15338.1"/>
    </source>
</evidence>
<feature type="compositionally biased region" description="Basic residues" evidence="1">
    <location>
        <begin position="9"/>
        <end position="23"/>
    </location>
</feature>
<reference evidence="2 3" key="1">
    <citation type="journal article" date="2014" name="Science">
        <title>Plant genetics. Early allopolyploid evolution in the post-Neolithic Brassica napus oilseed genome.</title>
        <authorList>
            <person name="Chalhoub B."/>
            <person name="Denoeud F."/>
            <person name="Liu S."/>
            <person name="Parkin I.A."/>
            <person name="Tang H."/>
            <person name="Wang X."/>
            <person name="Chiquet J."/>
            <person name="Belcram H."/>
            <person name="Tong C."/>
            <person name="Samans B."/>
            <person name="Correa M."/>
            <person name="Da Silva C."/>
            <person name="Just J."/>
            <person name="Falentin C."/>
            <person name="Koh C.S."/>
            <person name="Le Clainche I."/>
            <person name="Bernard M."/>
            <person name="Bento P."/>
            <person name="Noel B."/>
            <person name="Labadie K."/>
            <person name="Alberti A."/>
            <person name="Charles M."/>
            <person name="Arnaud D."/>
            <person name="Guo H."/>
            <person name="Daviaud C."/>
            <person name="Alamery S."/>
            <person name="Jabbari K."/>
            <person name="Zhao M."/>
            <person name="Edger P.P."/>
            <person name="Chelaifa H."/>
            <person name="Tack D."/>
            <person name="Lassalle G."/>
            <person name="Mestiri I."/>
            <person name="Schnel N."/>
            <person name="Le Paslier M.C."/>
            <person name="Fan G."/>
            <person name="Renault V."/>
            <person name="Bayer P.E."/>
            <person name="Golicz A.A."/>
            <person name="Manoli S."/>
            <person name="Lee T.H."/>
            <person name="Thi V.H."/>
            <person name="Chalabi S."/>
            <person name="Hu Q."/>
            <person name="Fan C."/>
            <person name="Tollenaere R."/>
            <person name="Lu Y."/>
            <person name="Battail C."/>
            <person name="Shen J."/>
            <person name="Sidebottom C.H."/>
            <person name="Wang X."/>
            <person name="Canaguier A."/>
            <person name="Chauveau A."/>
            <person name="Berard A."/>
            <person name="Deniot G."/>
            <person name="Guan M."/>
            <person name="Liu Z."/>
            <person name="Sun F."/>
            <person name="Lim Y.P."/>
            <person name="Lyons E."/>
            <person name="Town C.D."/>
            <person name="Bancroft I."/>
            <person name="Wang X."/>
            <person name="Meng J."/>
            <person name="Ma J."/>
            <person name="Pires J.C."/>
            <person name="King G.J."/>
            <person name="Brunel D."/>
            <person name="Delourme R."/>
            <person name="Renard M."/>
            <person name="Aury J.M."/>
            <person name="Adams K.L."/>
            <person name="Batley J."/>
            <person name="Snowdon R.J."/>
            <person name="Tost J."/>
            <person name="Edwards D."/>
            <person name="Zhou Y."/>
            <person name="Hua W."/>
            <person name="Sharpe A.G."/>
            <person name="Paterson A.H."/>
            <person name="Guan C."/>
            <person name="Wincker P."/>
        </authorList>
    </citation>
    <scope>NUCLEOTIDE SEQUENCE [LARGE SCALE GENOMIC DNA]</scope>
    <source>
        <strain evidence="3">cv. Darmor-bzh</strain>
    </source>
</reference>
<evidence type="ECO:0000256" key="1">
    <source>
        <dbReference type="SAM" id="MobiDB-lite"/>
    </source>
</evidence>
<proteinExistence type="predicted"/>
<gene>
    <name evidence="2" type="primary">BnaC04g42850D</name>
    <name evidence="2" type="ORF">GSBRNA2T00085620001</name>
</gene>
<protein>
    <submittedName>
        <fullName evidence="2">BnaC04g42850D protein</fullName>
    </submittedName>
</protein>
<dbReference type="Gramene" id="CDY15338">
    <property type="protein sequence ID" value="CDY15338"/>
    <property type="gene ID" value="GSBRNA2T00085620001"/>
</dbReference>